<accession>A0A0R2MS69</accession>
<dbReference type="STRING" id="1293598.IV56_GL001202"/>
<organism evidence="2 3">
    <name type="scientific">Lacticaseibacillus saniviri JCM 17471 = DSM 24301</name>
    <dbReference type="NCBI Taxonomy" id="1293598"/>
    <lineage>
        <taxon>Bacteria</taxon>
        <taxon>Bacillati</taxon>
        <taxon>Bacillota</taxon>
        <taxon>Bacilli</taxon>
        <taxon>Lactobacillales</taxon>
        <taxon>Lactobacillaceae</taxon>
        <taxon>Lacticaseibacillus</taxon>
    </lineage>
</organism>
<dbReference type="InterPro" id="IPR049731">
    <property type="entry name" value="LVIS_2131-like"/>
</dbReference>
<proteinExistence type="predicted"/>
<keyword evidence="3" id="KW-1185">Reference proteome</keyword>
<dbReference type="AlphaFoldDB" id="A0A0R2MS69"/>
<dbReference type="Proteomes" id="UP000050969">
    <property type="component" value="Unassembled WGS sequence"/>
</dbReference>
<keyword evidence="1" id="KW-1133">Transmembrane helix</keyword>
<name>A0A0R2MS69_9LACO</name>
<sequence length="199" mass="22695">MLLAYLIFIIINIRQRHLKMVVQEHKTRSLKTTLIDIAEVIVLFVAVWGMVWVTWLRPVDFTDKSSVTIKHSYNNLVLKTGDTHSYFVSVRSGNGKHPIRYYTYWTEGARYQISSLNATIADGVDPLTMSASAYPWSKKTLTKMDKITEKAYVATMTATYKDTFLNGLGMHAGKTADHFSLIRIPNETFVQVNPVEDQD</sequence>
<evidence type="ECO:0000313" key="2">
    <source>
        <dbReference type="EMBL" id="KRO16420.1"/>
    </source>
</evidence>
<reference evidence="2 3" key="1">
    <citation type="journal article" date="2015" name="Genome Announc.">
        <title>Expanding the biotechnology potential of lactobacilli through comparative genomics of 213 strains and associated genera.</title>
        <authorList>
            <person name="Sun Z."/>
            <person name="Harris H.M."/>
            <person name="McCann A."/>
            <person name="Guo C."/>
            <person name="Argimon S."/>
            <person name="Zhang W."/>
            <person name="Yang X."/>
            <person name="Jeffery I.B."/>
            <person name="Cooney J.C."/>
            <person name="Kagawa T.F."/>
            <person name="Liu W."/>
            <person name="Song Y."/>
            <person name="Salvetti E."/>
            <person name="Wrobel A."/>
            <person name="Rasinkangas P."/>
            <person name="Parkhill J."/>
            <person name="Rea M.C."/>
            <person name="O'Sullivan O."/>
            <person name="Ritari J."/>
            <person name="Douillard F.P."/>
            <person name="Paul Ross R."/>
            <person name="Yang R."/>
            <person name="Briner A.E."/>
            <person name="Felis G.E."/>
            <person name="de Vos W.M."/>
            <person name="Barrangou R."/>
            <person name="Klaenhammer T.R."/>
            <person name="Caufield P.W."/>
            <person name="Cui Y."/>
            <person name="Zhang H."/>
            <person name="O'Toole P.W."/>
        </authorList>
    </citation>
    <scope>NUCLEOTIDE SEQUENCE [LARGE SCALE GENOMIC DNA]</scope>
    <source>
        <strain evidence="2 3">DSM 24301</strain>
    </source>
</reference>
<keyword evidence="1" id="KW-0472">Membrane</keyword>
<dbReference type="NCBIfam" id="NF040508">
    <property type="entry name" value="LVIS_2131_fam"/>
    <property type="match status" value="1"/>
</dbReference>
<gene>
    <name evidence="2" type="ORF">IV56_GL001202</name>
</gene>
<evidence type="ECO:0000313" key="3">
    <source>
        <dbReference type="Proteomes" id="UP000050969"/>
    </source>
</evidence>
<feature type="transmembrane region" description="Helical" evidence="1">
    <location>
        <begin position="34"/>
        <end position="55"/>
    </location>
</feature>
<protein>
    <submittedName>
        <fullName evidence="2">Uncharacterized protein</fullName>
    </submittedName>
</protein>
<evidence type="ECO:0000256" key="1">
    <source>
        <dbReference type="SAM" id="Phobius"/>
    </source>
</evidence>
<dbReference type="EMBL" id="JQCE01000038">
    <property type="protein sequence ID" value="KRO16420.1"/>
    <property type="molecule type" value="Genomic_DNA"/>
</dbReference>
<comment type="caution">
    <text evidence="2">The sequence shown here is derived from an EMBL/GenBank/DDBJ whole genome shotgun (WGS) entry which is preliminary data.</text>
</comment>
<dbReference type="PATRIC" id="fig|1293598.4.peg.1265"/>
<keyword evidence="1" id="KW-0812">Transmembrane</keyword>